<dbReference type="InterPro" id="IPR036249">
    <property type="entry name" value="Thioredoxin-like_sf"/>
</dbReference>
<dbReference type="PANTHER" id="PTHR42852:SF12">
    <property type="entry name" value="THIOL-DISULFIDE OXIDOREDUCTASE YKUV"/>
    <property type="match status" value="1"/>
</dbReference>
<gene>
    <name evidence="2" type="primary">ykuV</name>
    <name evidence="2" type="ORF">MACH08_16310</name>
</gene>
<evidence type="ECO:0000313" key="2">
    <source>
        <dbReference type="EMBL" id="GLO65847.1"/>
    </source>
</evidence>
<dbReference type="Proteomes" id="UP001275436">
    <property type="component" value="Unassembled WGS sequence"/>
</dbReference>
<dbReference type="CDD" id="cd02966">
    <property type="entry name" value="TlpA_like_family"/>
    <property type="match status" value="1"/>
</dbReference>
<protein>
    <submittedName>
        <fullName evidence="2">Thiol-disulfide oxidoreductase YkuV</fullName>
    </submittedName>
</protein>
<dbReference type="Gene3D" id="3.40.30.10">
    <property type="entry name" value="Glutaredoxin"/>
    <property type="match status" value="1"/>
</dbReference>
<dbReference type="InterPro" id="IPR050553">
    <property type="entry name" value="Thioredoxin_ResA/DsbE_sf"/>
</dbReference>
<keyword evidence="3" id="KW-1185">Reference proteome</keyword>
<name>A0ABQ5TMR6_9BACI</name>
<dbReference type="InterPro" id="IPR012336">
    <property type="entry name" value="Thioredoxin-like_fold"/>
</dbReference>
<feature type="domain" description="Thioredoxin-like fold" evidence="1">
    <location>
        <begin position="25"/>
        <end position="119"/>
    </location>
</feature>
<accession>A0ABQ5TMR6</accession>
<reference evidence="2 3" key="1">
    <citation type="submission" date="2023-02" db="EMBL/GenBank/DDBJ databases">
        <title>Oceanobacillus kimchii IFOP_LL358 isolated form Alexandrium catenella lab strain.</title>
        <authorList>
            <person name="Gajardo G."/>
            <person name="Ueki S."/>
            <person name="Maruyama F."/>
        </authorList>
    </citation>
    <scope>NUCLEOTIDE SEQUENCE [LARGE SCALE GENOMIC DNA]</scope>
    <source>
        <strain evidence="2 3">IFOP_LL358</strain>
    </source>
</reference>
<comment type="caution">
    <text evidence="2">The sequence shown here is derived from an EMBL/GenBank/DDBJ whole genome shotgun (WGS) entry which is preliminary data.</text>
</comment>
<dbReference type="RefSeq" id="WP_017796527.1">
    <property type="nucleotide sequence ID" value="NZ_BSKO01000001.1"/>
</dbReference>
<evidence type="ECO:0000313" key="3">
    <source>
        <dbReference type="Proteomes" id="UP001275436"/>
    </source>
</evidence>
<proteinExistence type="predicted"/>
<dbReference type="PANTHER" id="PTHR42852">
    <property type="entry name" value="THIOL:DISULFIDE INTERCHANGE PROTEIN DSBE"/>
    <property type="match status" value="1"/>
</dbReference>
<evidence type="ECO:0000259" key="1">
    <source>
        <dbReference type="Pfam" id="PF13098"/>
    </source>
</evidence>
<sequence length="142" mass="16381">MRINDTLPENLHRQGKWYQGRSVQLGKPLLIVFWSVSCDSCSVAMRQLSKLQNNFSDTQIILIHTPLVDEDNDLNKIRNKSSQFNVIASKIADTDESLSQLFRVKYVPAFYLFDQESKLRFSQSGKSNTSLLENKIARLSRR</sequence>
<dbReference type="SUPFAM" id="SSF52833">
    <property type="entry name" value="Thioredoxin-like"/>
    <property type="match status" value="1"/>
</dbReference>
<organism evidence="2 3">
    <name type="scientific">Oceanobacillus kimchii</name>
    <dbReference type="NCBI Taxonomy" id="746691"/>
    <lineage>
        <taxon>Bacteria</taxon>
        <taxon>Bacillati</taxon>
        <taxon>Bacillota</taxon>
        <taxon>Bacilli</taxon>
        <taxon>Bacillales</taxon>
        <taxon>Bacillaceae</taxon>
        <taxon>Oceanobacillus</taxon>
    </lineage>
</organism>
<dbReference type="Pfam" id="PF13098">
    <property type="entry name" value="Thioredoxin_2"/>
    <property type="match status" value="1"/>
</dbReference>
<dbReference type="EMBL" id="BSKO01000001">
    <property type="protein sequence ID" value="GLO65847.1"/>
    <property type="molecule type" value="Genomic_DNA"/>
</dbReference>